<evidence type="ECO:0000313" key="1">
    <source>
        <dbReference type="EMBL" id="GEC87159.1"/>
    </source>
</evidence>
<reference evidence="1 2" key="1">
    <citation type="submission" date="2019-06" db="EMBL/GenBank/DDBJ databases">
        <title>Whole genome shotgun sequence of Corynebacterium variabile NBRC 15286.</title>
        <authorList>
            <person name="Hosoyama A."/>
            <person name="Uohara A."/>
            <person name="Ohji S."/>
            <person name="Ichikawa N."/>
        </authorList>
    </citation>
    <scope>NUCLEOTIDE SEQUENCE [LARGE SCALE GENOMIC DNA]</scope>
    <source>
        <strain evidence="1 2">NBRC 15286</strain>
    </source>
</reference>
<name>A0A4Y4C5P5_9CORY</name>
<gene>
    <name evidence="1" type="ORF">CVA01_24730</name>
</gene>
<comment type="caution">
    <text evidence="1">The sequence shown here is derived from an EMBL/GenBank/DDBJ whole genome shotgun (WGS) entry which is preliminary data.</text>
</comment>
<dbReference type="EMBL" id="BJNT01000021">
    <property type="protein sequence ID" value="GEC87159.1"/>
    <property type="molecule type" value="Genomic_DNA"/>
</dbReference>
<organism evidence="1 2">
    <name type="scientific">Corynebacterium variabile</name>
    <dbReference type="NCBI Taxonomy" id="1727"/>
    <lineage>
        <taxon>Bacteria</taxon>
        <taxon>Bacillati</taxon>
        <taxon>Actinomycetota</taxon>
        <taxon>Actinomycetes</taxon>
        <taxon>Mycobacteriales</taxon>
        <taxon>Corynebacteriaceae</taxon>
        <taxon>Corynebacterium</taxon>
    </lineage>
</organism>
<dbReference type="Proteomes" id="UP000319986">
    <property type="component" value="Unassembled WGS sequence"/>
</dbReference>
<protein>
    <submittedName>
        <fullName evidence="1">Uncharacterized protein</fullName>
    </submittedName>
</protein>
<sequence>MRLGPGLHCSDTPATIRGSGVHCPWITPPLLWTNHKNVFPQTDLTGTRRQETAFPQVTEVN</sequence>
<dbReference type="AlphaFoldDB" id="A0A4Y4C5P5"/>
<accession>A0A4Y4C5P5</accession>
<evidence type="ECO:0000313" key="2">
    <source>
        <dbReference type="Proteomes" id="UP000319986"/>
    </source>
</evidence>
<proteinExistence type="predicted"/>